<keyword evidence="1" id="KW-1133">Transmembrane helix</keyword>
<protein>
    <submittedName>
        <fullName evidence="3">Uncharacterized protein</fullName>
    </submittedName>
</protein>
<keyword evidence="1" id="KW-0812">Transmembrane</keyword>
<feature type="signal peptide" evidence="2">
    <location>
        <begin position="1"/>
        <end position="21"/>
    </location>
</feature>
<sequence>MANRILLIISLCIVMIITVNSFKLVKHKINNNIVLKNSLFNDISTNILLKSSIYLSDTSISEEEVLSVTGTSTTLPDPIFAITFAGVILLGIAILQFSLGDLTKEEGQARVRDFLKTRSETERKRGYFD</sequence>
<keyword evidence="1" id="KW-0472">Membrane</keyword>
<feature type="transmembrane region" description="Helical" evidence="1">
    <location>
        <begin position="79"/>
        <end position="100"/>
    </location>
</feature>
<dbReference type="EMBL" id="HBFD01003205">
    <property type="protein sequence ID" value="CAD8716949.1"/>
    <property type="molecule type" value="Transcribed_RNA"/>
</dbReference>
<reference evidence="3" key="1">
    <citation type="submission" date="2021-01" db="EMBL/GenBank/DDBJ databases">
        <authorList>
            <person name="Corre E."/>
            <person name="Pelletier E."/>
            <person name="Niang G."/>
            <person name="Scheremetjew M."/>
            <person name="Finn R."/>
            <person name="Kale V."/>
            <person name="Holt S."/>
            <person name="Cochrane G."/>
            <person name="Meng A."/>
            <person name="Brown T."/>
            <person name="Cohen L."/>
        </authorList>
    </citation>
    <scope>NUCLEOTIDE SEQUENCE</scope>
    <source>
        <strain evidence="3">UTEXLB2642</strain>
    </source>
</reference>
<name>A0A7S0SW18_9STRA</name>
<evidence type="ECO:0000313" key="3">
    <source>
        <dbReference type="EMBL" id="CAD8716949.1"/>
    </source>
</evidence>
<evidence type="ECO:0000256" key="1">
    <source>
        <dbReference type="SAM" id="Phobius"/>
    </source>
</evidence>
<organism evidence="3">
    <name type="scientific">Chromulina nebulosa</name>
    <dbReference type="NCBI Taxonomy" id="96789"/>
    <lineage>
        <taxon>Eukaryota</taxon>
        <taxon>Sar</taxon>
        <taxon>Stramenopiles</taxon>
        <taxon>Ochrophyta</taxon>
        <taxon>Chrysophyceae</taxon>
        <taxon>Chromulinales</taxon>
        <taxon>Chromulinaceae</taxon>
        <taxon>Chromulina</taxon>
    </lineage>
</organism>
<keyword evidence="2" id="KW-0732">Signal</keyword>
<evidence type="ECO:0000256" key="2">
    <source>
        <dbReference type="SAM" id="SignalP"/>
    </source>
</evidence>
<dbReference type="AlphaFoldDB" id="A0A7S0SW18"/>
<proteinExistence type="predicted"/>
<gene>
    <name evidence="3" type="ORF">CNEB1095_LOCUS2100</name>
</gene>
<feature type="chain" id="PRO_5030582006" evidence="2">
    <location>
        <begin position="22"/>
        <end position="129"/>
    </location>
</feature>
<accession>A0A7S0SW18</accession>